<dbReference type="InterPro" id="IPR002893">
    <property type="entry name" value="Znf_MYND"/>
</dbReference>
<keyword evidence="9" id="KW-1185">Reference proteome</keyword>
<dbReference type="SUPFAM" id="SSF144232">
    <property type="entry name" value="HIT/MYND zinc finger-like"/>
    <property type="match status" value="1"/>
</dbReference>
<dbReference type="InterPro" id="IPR006597">
    <property type="entry name" value="Sel1-like"/>
</dbReference>
<protein>
    <submittedName>
        <fullName evidence="8">Predicted protein</fullName>
    </submittedName>
</protein>
<organism evidence="9">
    <name type="scientific">Micromonas pusilla (strain CCMP1545)</name>
    <name type="common">Picoplanktonic green alga</name>
    <dbReference type="NCBI Taxonomy" id="564608"/>
    <lineage>
        <taxon>Eukaryota</taxon>
        <taxon>Viridiplantae</taxon>
        <taxon>Chlorophyta</taxon>
        <taxon>Mamiellophyceae</taxon>
        <taxon>Mamiellales</taxon>
        <taxon>Mamiellaceae</taxon>
        <taxon>Micromonas</taxon>
    </lineage>
</organism>
<keyword evidence="3" id="KW-0862">Zinc</keyword>
<dbReference type="SUPFAM" id="SSF81901">
    <property type="entry name" value="HCP-like"/>
    <property type="match status" value="2"/>
</dbReference>
<dbReference type="KEGG" id="mpp:MICPUCDRAFT_49052"/>
<comment type="similarity">
    <text evidence="4">Belongs to the sel-1 family.</text>
</comment>
<dbReference type="EMBL" id="GG663750">
    <property type="protein sequence ID" value="EEH51751.1"/>
    <property type="molecule type" value="Genomic_DNA"/>
</dbReference>
<dbReference type="PROSITE" id="PS50865">
    <property type="entry name" value="ZF_MYND_2"/>
    <property type="match status" value="1"/>
</dbReference>
<evidence type="ECO:0000256" key="5">
    <source>
        <dbReference type="PROSITE-ProRule" id="PRU00134"/>
    </source>
</evidence>
<gene>
    <name evidence="8" type="ORF">MICPUCDRAFT_49052</name>
</gene>
<dbReference type="Pfam" id="PF01753">
    <property type="entry name" value="zf-MYND"/>
    <property type="match status" value="1"/>
</dbReference>
<evidence type="ECO:0000256" key="4">
    <source>
        <dbReference type="ARBA" id="ARBA00038101"/>
    </source>
</evidence>
<keyword evidence="1" id="KW-0479">Metal-binding</keyword>
<keyword evidence="2 5" id="KW-0863">Zinc-finger</keyword>
<evidence type="ECO:0000313" key="8">
    <source>
        <dbReference type="EMBL" id="EEH51751.1"/>
    </source>
</evidence>
<sequence>MPKVKLPRKIRDLAKKANGGCGKAAWDLARHYLNGTGGVEKNDELVRHWLVKGAELGNVEAQSGAGTWFADKGDYDTAQRQGVERNRTTAGEWWEKAAANGSEAAKENLLRHFGDDDASVDRVPRDSARGDDHSVDRGEEVKLPRNIRDLVKKANGGCASAANELAWNYREGIGGVEKDNQLERHWLEKGAELGDVEAQNNFGMMLDGEGDYEGARRWWELAAAQGDVIAMSNIAQLYANGVGVEKNISTAAEWFLKAAMKGNHESQFNYGYHLAKNLKQYAEGALWYERSAAQGNVRAMNELGTLYFRGDGVEQNVSKAREMWEKAAANISDEMWEKAAANGNEAAKTNLQALAAEGNADAQQTIAKKKVLEQVVELTGVNISDETFESLVTEPLHSAVGFYKHLALFHKHLALCFLHGTGGLEKNLRMAKEMFKVAEIYDPDDATVAEELVKLRSCVTCGKLDARWGCKLCRGVRYCDKRCQLRDWHRGIERRPPHRETCSRVVNMFPPGYFAVYRETMAPQRDASN</sequence>
<dbReference type="GeneID" id="9689383"/>
<dbReference type="GO" id="GO:0008270">
    <property type="term" value="F:zinc ion binding"/>
    <property type="evidence" value="ECO:0007669"/>
    <property type="project" value="UniProtKB-KW"/>
</dbReference>
<name>C1N7P3_MICPC</name>
<dbReference type="Gene3D" id="1.25.40.10">
    <property type="entry name" value="Tetratricopeptide repeat domain"/>
    <property type="match status" value="3"/>
</dbReference>
<dbReference type="PANTHER" id="PTHR11102">
    <property type="entry name" value="SEL-1-LIKE PROTEIN"/>
    <property type="match status" value="1"/>
</dbReference>
<accession>C1N7P3</accession>
<reference evidence="8 9" key="1">
    <citation type="journal article" date="2009" name="Science">
        <title>Green evolution and dynamic adaptations revealed by genomes of the marine picoeukaryotes Micromonas.</title>
        <authorList>
            <person name="Worden A.Z."/>
            <person name="Lee J.H."/>
            <person name="Mock T."/>
            <person name="Rouze P."/>
            <person name="Simmons M.P."/>
            <person name="Aerts A.L."/>
            <person name="Allen A.E."/>
            <person name="Cuvelier M.L."/>
            <person name="Derelle E."/>
            <person name="Everett M.V."/>
            <person name="Foulon E."/>
            <person name="Grimwood J."/>
            <person name="Gundlach H."/>
            <person name="Henrissat B."/>
            <person name="Napoli C."/>
            <person name="McDonald S.M."/>
            <person name="Parker M.S."/>
            <person name="Rombauts S."/>
            <person name="Salamov A."/>
            <person name="Von Dassow P."/>
            <person name="Badger J.H."/>
            <person name="Coutinho P.M."/>
            <person name="Demir E."/>
            <person name="Dubchak I."/>
            <person name="Gentemann C."/>
            <person name="Eikrem W."/>
            <person name="Gready J.E."/>
            <person name="John U."/>
            <person name="Lanier W."/>
            <person name="Lindquist E.A."/>
            <person name="Lucas S."/>
            <person name="Mayer K.F."/>
            <person name="Moreau H."/>
            <person name="Not F."/>
            <person name="Otillar R."/>
            <person name="Panaud O."/>
            <person name="Pangilinan J."/>
            <person name="Paulsen I."/>
            <person name="Piegu B."/>
            <person name="Poliakov A."/>
            <person name="Robbens S."/>
            <person name="Schmutz J."/>
            <person name="Toulza E."/>
            <person name="Wyss T."/>
            <person name="Zelensky A."/>
            <person name="Zhou K."/>
            <person name="Armbrust E.V."/>
            <person name="Bhattacharya D."/>
            <person name="Goodenough U.W."/>
            <person name="Van de Peer Y."/>
            <person name="Grigoriev I.V."/>
        </authorList>
    </citation>
    <scope>NUCLEOTIDE SEQUENCE [LARGE SCALE GENOMIC DNA]</scope>
    <source>
        <strain evidence="8 9">CCMP1545</strain>
    </source>
</reference>
<evidence type="ECO:0000313" key="9">
    <source>
        <dbReference type="Proteomes" id="UP000001876"/>
    </source>
</evidence>
<evidence type="ECO:0000256" key="1">
    <source>
        <dbReference type="ARBA" id="ARBA00022723"/>
    </source>
</evidence>
<dbReference type="InterPro" id="IPR050767">
    <property type="entry name" value="Sel1_AlgK"/>
</dbReference>
<dbReference type="Proteomes" id="UP000001876">
    <property type="component" value="Unassembled WGS sequence"/>
</dbReference>
<dbReference type="RefSeq" id="XP_003064129.1">
    <property type="nucleotide sequence ID" value="XM_003064083.1"/>
</dbReference>
<dbReference type="OrthoDB" id="509488at2759"/>
<dbReference type="OMA" id="NTIGYMY"/>
<evidence type="ECO:0000256" key="3">
    <source>
        <dbReference type="ARBA" id="ARBA00022833"/>
    </source>
</evidence>
<dbReference type="Gene3D" id="6.10.140.2220">
    <property type="match status" value="1"/>
</dbReference>
<feature type="region of interest" description="Disordered" evidence="6">
    <location>
        <begin position="113"/>
        <end position="137"/>
    </location>
</feature>
<feature type="domain" description="MYND-type" evidence="7">
    <location>
        <begin position="458"/>
        <end position="502"/>
    </location>
</feature>
<dbReference type="PANTHER" id="PTHR11102:SF160">
    <property type="entry name" value="ERAD-ASSOCIATED E3 UBIQUITIN-PROTEIN LIGASE COMPONENT HRD3"/>
    <property type="match status" value="1"/>
</dbReference>
<dbReference type="eggNOG" id="KOG1550">
    <property type="taxonomic scope" value="Eukaryota"/>
</dbReference>
<dbReference type="STRING" id="564608.C1N7P3"/>
<dbReference type="Pfam" id="PF08238">
    <property type="entry name" value="Sel1"/>
    <property type="match status" value="8"/>
</dbReference>
<proteinExistence type="inferred from homology"/>
<dbReference type="AlphaFoldDB" id="C1N7P3"/>
<dbReference type="SMART" id="SM00671">
    <property type="entry name" value="SEL1"/>
    <property type="match status" value="8"/>
</dbReference>
<evidence type="ECO:0000256" key="6">
    <source>
        <dbReference type="SAM" id="MobiDB-lite"/>
    </source>
</evidence>
<evidence type="ECO:0000259" key="7">
    <source>
        <dbReference type="PROSITE" id="PS50865"/>
    </source>
</evidence>
<evidence type="ECO:0000256" key="2">
    <source>
        <dbReference type="ARBA" id="ARBA00022771"/>
    </source>
</evidence>
<dbReference type="InterPro" id="IPR011990">
    <property type="entry name" value="TPR-like_helical_dom_sf"/>
</dbReference>